<name>A0A1C7MQ71_GRIFR</name>
<reference evidence="2 3" key="1">
    <citation type="submission" date="2016-03" db="EMBL/GenBank/DDBJ databases">
        <title>Whole genome sequencing of Grifola frondosa 9006-11.</title>
        <authorList>
            <person name="Min B."/>
            <person name="Park H."/>
            <person name="Kim J.-G."/>
            <person name="Cho H."/>
            <person name="Oh Y.-L."/>
            <person name="Kong W.-S."/>
            <person name="Choi I.-G."/>
        </authorList>
    </citation>
    <scope>NUCLEOTIDE SEQUENCE [LARGE SCALE GENOMIC DNA]</scope>
    <source>
        <strain evidence="2 3">9006-11</strain>
    </source>
</reference>
<dbReference type="STRING" id="5627.A0A1C7MQ71"/>
<proteinExistence type="predicted"/>
<accession>A0A1C7MQ71</accession>
<evidence type="ECO:0000313" key="3">
    <source>
        <dbReference type="Proteomes" id="UP000092993"/>
    </source>
</evidence>
<dbReference type="InterPro" id="IPR018849">
    <property type="entry name" value="Urb2/Npa2_C"/>
</dbReference>
<keyword evidence="3" id="KW-1185">Reference proteome</keyword>
<evidence type="ECO:0000313" key="2">
    <source>
        <dbReference type="EMBL" id="OBZ78847.1"/>
    </source>
</evidence>
<sequence>MPRLFKSYVESIKRYKGALFSQGSNQAPGHISEQVQVTGMAYYALSNSLLDLNASDERSWRARVKLLEIVETENLFSAKDDEARRLLRQNGDLATEVLVTAWKEQQQALTNYAVEELSILTRIDYDVMSPALPVIFPRLASIHECSPPVLTYLRLLLEYHSKTRTLQSLVLHLIEAFSVRHLQRISEESRVIYQIVSAGPLLNLTYLDQLSRAIYNFLTPGQVVETANSMLQALKDALNEFAELEAAASADRGEGSRKKRKKTSTALSTGHIDPEWASVTFALVARAVIVVITSLPVHSLLEDVRLDLQHSIERVYTSIVSRILEETLQPGDRRGIWHWQMMATSALRIHYGLARAPQLRVQLNFDHKLHSAMLSCIMSDETTPELCLEMFRTLLDQCTQGLCEPQGIFDKLLGYLEKHSISDDAVWSGKVHDLTIDSGYNQGAVAVFHLLVDRWLPLFDASSSKDQLTQLAKFVIVASRTSVSHHSQHGSTTSAILTRMLHDAEFWELSNFRDVFLSHLYKQTAALESVDLPQLLSALSAGPSPQSPIKDLSQVIATYNVLLLAPSEYLPRAFHLDFLRRALAADVAVSLALQRNKGSHTVNDRSMLIIREFIRRTLLYLGPVEQVMKEYLDYLLNHLPSSLPDSHFSSNILSVTMDIINLYLSSFIKSAKKGEEDAIINVVTSCMKSIALNRPLGQRSASEVLHQRSCLYLIDTLIANYVPTNFSQRLASTLQQLHARLVSFCLPHMVTVTSGDIPAQGLQHYSDLLNTWSRVLSLGRWLHLESSDGQEFGRSLVGSLILFAPEQRKNAADICTPILAILAEELQKCLSTSREVYLEYVITAYLAFAYLCGPEGLKTLDAQVSSTCRTLAVADFTHALDIIFEALPISAGLPLRDVASLIRLTGLMLHDAPDGTSKVTQNHMTRCLNLFADHTEYITFPVLRQGLLTLITRQCNEHPASIRIADLSSIWSILANLISGSVEHDKVTDTSTFHGIITIISALSSSTVGGQAEPTGHGLTPATIVRVHGSSAEMQKPESLARPFSKHAAYVLTAYIDAVNDPLCFVSTQVRKELQPGLFILCDMLGEHNRDAMMVSALDAGGKTTMKALWKEYEKQRYIGKG</sequence>
<evidence type="ECO:0000259" key="1">
    <source>
        <dbReference type="Pfam" id="PF10441"/>
    </source>
</evidence>
<dbReference type="Proteomes" id="UP000092993">
    <property type="component" value="Unassembled WGS sequence"/>
</dbReference>
<dbReference type="EMBL" id="LUGG01000001">
    <property type="protein sequence ID" value="OBZ78847.1"/>
    <property type="molecule type" value="Genomic_DNA"/>
</dbReference>
<organism evidence="2 3">
    <name type="scientific">Grifola frondosa</name>
    <name type="common">Maitake</name>
    <name type="synonym">Polyporus frondosus</name>
    <dbReference type="NCBI Taxonomy" id="5627"/>
    <lineage>
        <taxon>Eukaryota</taxon>
        <taxon>Fungi</taxon>
        <taxon>Dikarya</taxon>
        <taxon>Basidiomycota</taxon>
        <taxon>Agaricomycotina</taxon>
        <taxon>Agaricomycetes</taxon>
        <taxon>Polyporales</taxon>
        <taxon>Grifolaceae</taxon>
        <taxon>Grifola</taxon>
    </lineage>
</organism>
<feature type="domain" description="Nucleolar 27S pre-rRNA processing Urb2/Npa2 C-terminal" evidence="1">
    <location>
        <begin position="1032"/>
        <end position="1121"/>
    </location>
</feature>
<comment type="caution">
    <text evidence="2">The sequence shown here is derived from an EMBL/GenBank/DDBJ whole genome shotgun (WGS) entry which is preliminary data.</text>
</comment>
<dbReference type="OrthoDB" id="160374at2759"/>
<dbReference type="Pfam" id="PF10441">
    <property type="entry name" value="Urb2"/>
    <property type="match status" value="1"/>
</dbReference>
<dbReference type="OMA" id="KALWKEY"/>
<protein>
    <recommendedName>
        <fullName evidence="1">Nucleolar 27S pre-rRNA processing Urb2/Npa2 C-terminal domain-containing protein</fullName>
    </recommendedName>
</protein>
<gene>
    <name evidence="2" type="ORF">A0H81_00559</name>
</gene>
<dbReference type="AlphaFoldDB" id="A0A1C7MQ71"/>